<dbReference type="AlphaFoldDB" id="A0AAN6GVS0"/>
<feature type="binding site" evidence="8">
    <location>
        <position position="101"/>
    </location>
    <ligand>
        <name>Mn(2+)</name>
        <dbReference type="ChEBI" id="CHEBI:29035"/>
        <label>2</label>
    </ligand>
</feature>
<feature type="active site" description="Proton acceptor" evidence="6">
    <location>
        <position position="170"/>
    </location>
</feature>
<dbReference type="InterPro" id="IPR017153">
    <property type="entry name" value="CNDP/DUG1"/>
</dbReference>
<keyword evidence="5" id="KW-0482">Metalloprotease</keyword>
<reference evidence="11" key="1">
    <citation type="journal article" date="2023" name="PhytoFront">
        <title>Draft Genome Resources of Seven Strains of Tilletia horrida, Causal Agent of Kernel Smut of Rice.</title>
        <authorList>
            <person name="Khanal S."/>
            <person name="Antony Babu S."/>
            <person name="Zhou X.G."/>
        </authorList>
    </citation>
    <scope>NUCLEOTIDE SEQUENCE</scope>
    <source>
        <strain evidence="11">TX6</strain>
    </source>
</reference>
<dbReference type="GO" id="GO:0070573">
    <property type="term" value="F:metallodipeptidase activity"/>
    <property type="evidence" value="ECO:0007669"/>
    <property type="project" value="InterPro"/>
</dbReference>
<dbReference type="PANTHER" id="PTHR43270">
    <property type="entry name" value="BETA-ALA-HIS DIPEPTIDASE"/>
    <property type="match status" value="1"/>
</dbReference>
<evidence type="ECO:0000256" key="8">
    <source>
        <dbReference type="PIRSR" id="PIRSR037242-3"/>
    </source>
</evidence>
<evidence type="ECO:0000313" key="11">
    <source>
        <dbReference type="EMBL" id="KAK0555284.1"/>
    </source>
</evidence>
<evidence type="ECO:0000256" key="3">
    <source>
        <dbReference type="ARBA" id="ARBA00022723"/>
    </source>
</evidence>
<feature type="binding site" description="in other chain" evidence="7">
    <location>
        <position position="199"/>
    </location>
    <ligand>
        <name>substrate</name>
        <note>ligand shared between homodimeric partners</note>
    </ligand>
</feature>
<dbReference type="Gene3D" id="3.40.630.10">
    <property type="entry name" value="Zn peptidases"/>
    <property type="match status" value="1"/>
</dbReference>
<feature type="binding site" evidence="8">
    <location>
        <position position="136"/>
    </location>
    <ligand>
        <name>Mn(2+)</name>
        <dbReference type="ChEBI" id="CHEBI:29035"/>
        <label>1</label>
    </ligand>
</feature>
<name>A0AAN6GVS0_9BASI</name>
<dbReference type="PROSITE" id="PS00759">
    <property type="entry name" value="ARGE_DAPE_CPG2_2"/>
    <property type="match status" value="1"/>
</dbReference>
<evidence type="ECO:0000256" key="9">
    <source>
        <dbReference type="PIRSR" id="PIRSR037242-4"/>
    </source>
</evidence>
<dbReference type="PIRSF" id="PIRSF037242">
    <property type="entry name" value="CNDP_dipeptidase"/>
    <property type="match status" value="1"/>
</dbReference>
<feature type="binding site" evidence="8">
    <location>
        <position position="171"/>
    </location>
    <ligand>
        <name>Mn(2+)</name>
        <dbReference type="ChEBI" id="CHEBI:29035"/>
        <label>1</label>
    </ligand>
</feature>
<keyword evidence="8" id="KW-0464">Manganese</keyword>
<dbReference type="Gene3D" id="3.30.70.360">
    <property type="match status" value="1"/>
</dbReference>
<dbReference type="Pfam" id="PF07687">
    <property type="entry name" value="M20_dimer"/>
    <property type="match status" value="1"/>
</dbReference>
<keyword evidence="4" id="KW-0378">Hydrolase</keyword>
<feature type="active site" evidence="6">
    <location>
        <position position="103"/>
    </location>
</feature>
<evidence type="ECO:0000256" key="5">
    <source>
        <dbReference type="ARBA" id="ARBA00023049"/>
    </source>
</evidence>
<dbReference type="Proteomes" id="UP001176517">
    <property type="component" value="Unassembled WGS sequence"/>
</dbReference>
<evidence type="ECO:0000256" key="4">
    <source>
        <dbReference type="ARBA" id="ARBA00022801"/>
    </source>
</evidence>
<accession>A0AAN6GVS0</accession>
<proteinExistence type="inferred from homology"/>
<dbReference type="SUPFAM" id="SSF53187">
    <property type="entry name" value="Zn-dependent exopeptidases"/>
    <property type="match status" value="1"/>
</dbReference>
<dbReference type="InterPro" id="IPR001261">
    <property type="entry name" value="ArgE/DapE_CS"/>
</dbReference>
<comment type="cofactor">
    <cofactor evidence="8">
        <name>Mn(2+)</name>
        <dbReference type="ChEBI" id="CHEBI:29035"/>
    </cofactor>
    <text evidence="8">Binds 2 manganese ions per subunit.</text>
</comment>
<evidence type="ECO:0000256" key="6">
    <source>
        <dbReference type="PIRSR" id="PIRSR037242-1"/>
    </source>
</evidence>
<organism evidence="11 12">
    <name type="scientific">Tilletia horrida</name>
    <dbReference type="NCBI Taxonomy" id="155126"/>
    <lineage>
        <taxon>Eukaryota</taxon>
        <taxon>Fungi</taxon>
        <taxon>Dikarya</taxon>
        <taxon>Basidiomycota</taxon>
        <taxon>Ustilaginomycotina</taxon>
        <taxon>Exobasidiomycetes</taxon>
        <taxon>Tilletiales</taxon>
        <taxon>Tilletiaceae</taxon>
        <taxon>Tilletia</taxon>
    </lineage>
</organism>
<gene>
    <name evidence="11" type="ORF">OC846_001797</name>
</gene>
<evidence type="ECO:0000313" key="12">
    <source>
        <dbReference type="Proteomes" id="UP001176517"/>
    </source>
</evidence>
<dbReference type="PANTHER" id="PTHR43270:SF4">
    <property type="entry name" value="CARNOSINE DIPEPTIDASE 2, ISOFORM A"/>
    <property type="match status" value="1"/>
</dbReference>
<dbReference type="InterPro" id="IPR011650">
    <property type="entry name" value="Peptidase_M20_dimer"/>
</dbReference>
<dbReference type="CDD" id="cd05676">
    <property type="entry name" value="M20_dipept_like_CNDP"/>
    <property type="match status" value="1"/>
</dbReference>
<dbReference type="GO" id="GO:0046872">
    <property type="term" value="F:metal ion binding"/>
    <property type="evidence" value="ECO:0007669"/>
    <property type="project" value="UniProtKB-KW"/>
</dbReference>
<evidence type="ECO:0000256" key="7">
    <source>
        <dbReference type="PIRSR" id="PIRSR037242-2"/>
    </source>
</evidence>
<dbReference type="EMBL" id="JAPDMZ010000029">
    <property type="protein sequence ID" value="KAK0555284.1"/>
    <property type="molecule type" value="Genomic_DNA"/>
</dbReference>
<keyword evidence="12" id="KW-1185">Reference proteome</keyword>
<feature type="domain" description="Peptidase M20 dimerisation" evidence="10">
    <location>
        <begin position="213"/>
        <end position="371"/>
    </location>
</feature>
<feature type="site" description="Important for catalytic activity" evidence="9">
    <location>
        <position position="232"/>
    </location>
</feature>
<sequence>MSADQQKSFLAQIDKNKDALIQRLATAVAIPSVSGDASYRPKVHDMGKWLLDELHKLGAKDASLYPLGKQTLDGQEVDLPPVILGSFGHDASKRTILVYGHYDVQPALKTDGWHTEPFELVHDEKTGRLYGRGSTDDKGPLLGWLNVVEAHQQIGLELPVNLKFCFEGMEESGSIGLDNLIVKHKDDFFTGVDAVCISDNYWLGTKKPCLTHGLRGLAAFKLSVSGPARDLHSGLFGGVVHEPMTDLIQIFSKLVSPTGEILVPGIMEQVSKLTEEESRRYDVMDFAITDIDNATGSSTTLSNDKAKVLMGRMRYPSLSLHGIEGAFAEPGFKTVIPAKVTGKFSIRLVPDMTPEAVEKAVVEYVNAEFKKLNSRNEVKVWMDSGAKPFYADPNHFNFVAASKATERIYNQTPDLIREGGSIPVAVTFSELLKTNTMLLPMGRADDGAHSTNEKLDLTNYIEGTKLLGIYLHEVAAAS</sequence>
<feature type="binding site" description="in other chain" evidence="7">
    <location>
        <position position="421"/>
    </location>
    <ligand>
        <name>substrate</name>
        <note>ligand shared between homodimeric partners</note>
    </ligand>
</feature>
<dbReference type="InterPro" id="IPR051458">
    <property type="entry name" value="Cyt/Met_Dipeptidase"/>
</dbReference>
<feature type="binding site" evidence="7">
    <location>
        <position position="232"/>
    </location>
    <ligand>
        <name>substrate</name>
        <note>ligand shared between homodimeric partners</note>
    </ligand>
</feature>
<comment type="caution">
    <text evidence="11">The sequence shown here is derived from an EMBL/GenBank/DDBJ whole genome shotgun (WGS) entry which is preliminary data.</text>
</comment>
<feature type="binding site" evidence="8">
    <location>
        <position position="449"/>
    </location>
    <ligand>
        <name>Mn(2+)</name>
        <dbReference type="ChEBI" id="CHEBI:29035"/>
        <label>1</label>
    </ligand>
</feature>
<keyword evidence="3 8" id="KW-0479">Metal-binding</keyword>
<dbReference type="Pfam" id="PF01546">
    <property type="entry name" value="Peptidase_M20"/>
    <property type="match status" value="1"/>
</dbReference>
<evidence type="ECO:0000256" key="2">
    <source>
        <dbReference type="ARBA" id="ARBA00022670"/>
    </source>
</evidence>
<dbReference type="InterPro" id="IPR002933">
    <property type="entry name" value="Peptidase_M20"/>
</dbReference>
<feature type="binding site" description="in other chain" evidence="7">
    <location>
        <position position="449"/>
    </location>
    <ligand>
        <name>substrate</name>
        <note>ligand shared between homodimeric partners</note>
    </ligand>
</feature>
<comment type="similarity">
    <text evidence="1">Belongs to the peptidase M20A family.</text>
</comment>
<feature type="binding site" evidence="8">
    <location>
        <position position="136"/>
    </location>
    <ligand>
        <name>Mn(2+)</name>
        <dbReference type="ChEBI" id="CHEBI:29035"/>
        <label>2</label>
    </ligand>
</feature>
<feature type="binding site" description="in other chain" evidence="7">
    <location>
        <position position="347"/>
    </location>
    <ligand>
        <name>substrate</name>
        <note>ligand shared between homodimeric partners</note>
    </ligand>
</feature>
<evidence type="ECO:0000259" key="10">
    <source>
        <dbReference type="Pfam" id="PF07687"/>
    </source>
</evidence>
<dbReference type="GO" id="GO:0006508">
    <property type="term" value="P:proteolysis"/>
    <property type="evidence" value="ECO:0007669"/>
    <property type="project" value="UniProtKB-KW"/>
</dbReference>
<feature type="binding site" evidence="8">
    <location>
        <position position="199"/>
    </location>
    <ligand>
        <name>Mn(2+)</name>
        <dbReference type="ChEBI" id="CHEBI:29035"/>
        <label>2</label>
    </ligand>
</feature>
<protein>
    <recommendedName>
        <fullName evidence="10">Peptidase M20 dimerisation domain-containing protein</fullName>
    </recommendedName>
</protein>
<keyword evidence="2" id="KW-0645">Protease</keyword>
<feature type="binding site" evidence="7">
    <location>
        <position position="334"/>
    </location>
    <ligand>
        <name>substrate</name>
        <note>ligand shared between homodimeric partners</note>
    </ligand>
</feature>
<evidence type="ECO:0000256" key="1">
    <source>
        <dbReference type="ARBA" id="ARBA00006247"/>
    </source>
</evidence>